<evidence type="ECO:0000313" key="2">
    <source>
        <dbReference type="Proteomes" id="UP001601303"/>
    </source>
</evidence>
<dbReference type="EMBL" id="JBIAHM010000020">
    <property type="protein sequence ID" value="MFE9605551.1"/>
    <property type="molecule type" value="Genomic_DNA"/>
</dbReference>
<reference evidence="1 2" key="1">
    <citation type="submission" date="2024-10" db="EMBL/GenBank/DDBJ databases">
        <title>The Natural Products Discovery Center: Release of the First 8490 Sequenced Strains for Exploring Actinobacteria Biosynthetic Diversity.</title>
        <authorList>
            <person name="Kalkreuter E."/>
            <person name="Kautsar S.A."/>
            <person name="Yang D."/>
            <person name="Bader C.D."/>
            <person name="Teijaro C.N."/>
            <person name="Fluegel L."/>
            <person name="Davis C.M."/>
            <person name="Simpson J.R."/>
            <person name="Lauterbach L."/>
            <person name="Steele A.D."/>
            <person name="Gui C."/>
            <person name="Meng S."/>
            <person name="Li G."/>
            <person name="Viehrig K."/>
            <person name="Ye F."/>
            <person name="Su P."/>
            <person name="Kiefer A.F."/>
            <person name="Nichols A."/>
            <person name="Cepeda A.J."/>
            <person name="Yan W."/>
            <person name="Fan B."/>
            <person name="Jiang Y."/>
            <person name="Adhikari A."/>
            <person name="Zheng C.-J."/>
            <person name="Schuster L."/>
            <person name="Cowan T.M."/>
            <person name="Smanski M.J."/>
            <person name="Chevrette M.G."/>
            <person name="De Carvalho L.P.S."/>
            <person name="Shen B."/>
        </authorList>
    </citation>
    <scope>NUCLEOTIDE SEQUENCE [LARGE SCALE GENOMIC DNA]</scope>
    <source>
        <strain evidence="1 2">NPDC006488</strain>
    </source>
</reference>
<proteinExistence type="predicted"/>
<sequence length="58" mass="6677">MPSEVECPHCHHTFEPGAVRPVDPGVIRWLTEELTWSGQEPTERMYTDADGTCFFVRK</sequence>
<comment type="caution">
    <text evidence="1">The sequence shown here is derived from an EMBL/GenBank/DDBJ whole genome shotgun (WGS) entry which is preliminary data.</text>
</comment>
<dbReference type="RefSeq" id="WP_388114316.1">
    <property type="nucleotide sequence ID" value="NZ_JBIAHM010000020.1"/>
</dbReference>
<keyword evidence="2" id="KW-1185">Reference proteome</keyword>
<gene>
    <name evidence="1" type="ORF">ACFYNQ_44285</name>
</gene>
<dbReference type="Proteomes" id="UP001601303">
    <property type="component" value="Unassembled WGS sequence"/>
</dbReference>
<accession>A0ABW6MHF0</accession>
<evidence type="ECO:0000313" key="1">
    <source>
        <dbReference type="EMBL" id="MFE9605551.1"/>
    </source>
</evidence>
<name>A0ABW6MHF0_9ACTN</name>
<organism evidence="1 2">
    <name type="scientific">Streptomyces hokutonensis</name>
    <dbReference type="NCBI Taxonomy" id="1306990"/>
    <lineage>
        <taxon>Bacteria</taxon>
        <taxon>Bacillati</taxon>
        <taxon>Actinomycetota</taxon>
        <taxon>Actinomycetes</taxon>
        <taxon>Kitasatosporales</taxon>
        <taxon>Streptomycetaceae</taxon>
        <taxon>Streptomyces</taxon>
    </lineage>
</organism>
<protein>
    <submittedName>
        <fullName evidence="1">Uncharacterized protein</fullName>
    </submittedName>
</protein>